<dbReference type="Gramene" id="PRQ31745">
    <property type="protein sequence ID" value="PRQ31745"/>
    <property type="gene ID" value="RchiOBHm_Chr5g0038861"/>
</dbReference>
<reference evidence="1 2" key="1">
    <citation type="journal article" date="2018" name="Nat. Genet.">
        <title>The Rosa genome provides new insights in the design of modern roses.</title>
        <authorList>
            <person name="Bendahmane M."/>
        </authorList>
    </citation>
    <scope>NUCLEOTIDE SEQUENCE [LARGE SCALE GENOMIC DNA]</scope>
    <source>
        <strain evidence="2">cv. Old Blush</strain>
    </source>
</reference>
<dbReference type="AlphaFoldDB" id="A0A2P6QC36"/>
<keyword evidence="2" id="KW-1185">Reference proteome</keyword>
<name>A0A2P6QC36_ROSCH</name>
<evidence type="ECO:0000313" key="1">
    <source>
        <dbReference type="EMBL" id="PRQ31745.1"/>
    </source>
</evidence>
<gene>
    <name evidence="1" type="ORF">RchiOBHm_Chr5g0038861</name>
</gene>
<evidence type="ECO:0000313" key="2">
    <source>
        <dbReference type="Proteomes" id="UP000238479"/>
    </source>
</evidence>
<proteinExistence type="predicted"/>
<accession>A0A2P6QC36</accession>
<organism evidence="1 2">
    <name type="scientific">Rosa chinensis</name>
    <name type="common">China rose</name>
    <dbReference type="NCBI Taxonomy" id="74649"/>
    <lineage>
        <taxon>Eukaryota</taxon>
        <taxon>Viridiplantae</taxon>
        <taxon>Streptophyta</taxon>
        <taxon>Embryophyta</taxon>
        <taxon>Tracheophyta</taxon>
        <taxon>Spermatophyta</taxon>
        <taxon>Magnoliopsida</taxon>
        <taxon>eudicotyledons</taxon>
        <taxon>Gunneridae</taxon>
        <taxon>Pentapetalae</taxon>
        <taxon>rosids</taxon>
        <taxon>fabids</taxon>
        <taxon>Rosales</taxon>
        <taxon>Rosaceae</taxon>
        <taxon>Rosoideae</taxon>
        <taxon>Rosoideae incertae sedis</taxon>
        <taxon>Rosa</taxon>
    </lineage>
</organism>
<comment type="caution">
    <text evidence="1">The sequence shown here is derived from an EMBL/GenBank/DDBJ whole genome shotgun (WGS) entry which is preliminary data.</text>
</comment>
<protein>
    <submittedName>
        <fullName evidence="1">Uncharacterized protein</fullName>
    </submittedName>
</protein>
<sequence>MNRHFRLHKVVRCFDLDVGALFRSESTLLDDSDEQVLHTLALVSTSNFPNITFRDESL</sequence>
<dbReference type="Proteomes" id="UP000238479">
    <property type="component" value="Chromosome 5"/>
</dbReference>
<dbReference type="EMBL" id="PDCK01000043">
    <property type="protein sequence ID" value="PRQ31745.1"/>
    <property type="molecule type" value="Genomic_DNA"/>
</dbReference>